<dbReference type="InterPro" id="IPR011051">
    <property type="entry name" value="RmlC_Cupin_sf"/>
</dbReference>
<feature type="domain" description="Mannose-6-phosphate isomerase type II C-terminal" evidence="1">
    <location>
        <begin position="62"/>
        <end position="163"/>
    </location>
</feature>
<dbReference type="Proteomes" id="UP001139125">
    <property type="component" value="Unassembled WGS sequence"/>
</dbReference>
<reference evidence="2" key="1">
    <citation type="submission" date="2022-06" db="EMBL/GenBank/DDBJ databases">
        <title>Gracilimonas sp. CAU 1638 isolated from sea sediment.</title>
        <authorList>
            <person name="Kim W."/>
        </authorList>
    </citation>
    <scope>NUCLEOTIDE SEQUENCE</scope>
    <source>
        <strain evidence="2">CAU 1638</strain>
    </source>
</reference>
<evidence type="ECO:0000313" key="3">
    <source>
        <dbReference type="Proteomes" id="UP001139125"/>
    </source>
</evidence>
<evidence type="ECO:0000259" key="1">
    <source>
        <dbReference type="Pfam" id="PF01050"/>
    </source>
</evidence>
<accession>A0A9X2L4L4</accession>
<dbReference type="EMBL" id="JANDBC010000002">
    <property type="protein sequence ID" value="MCP9292275.1"/>
    <property type="molecule type" value="Genomic_DNA"/>
</dbReference>
<dbReference type="AlphaFoldDB" id="A0A9X2L4L4"/>
<gene>
    <name evidence="2" type="ORF">NM125_11875</name>
</gene>
<keyword evidence="3" id="KW-1185">Reference proteome</keyword>
<protein>
    <submittedName>
        <fullName evidence="2">Phosphoheptose isomerase</fullName>
    </submittedName>
</protein>
<dbReference type="RefSeq" id="WP_255135156.1">
    <property type="nucleotide sequence ID" value="NZ_JANDBC010000002.1"/>
</dbReference>
<dbReference type="GO" id="GO:0016779">
    <property type="term" value="F:nucleotidyltransferase activity"/>
    <property type="evidence" value="ECO:0007669"/>
    <property type="project" value="InterPro"/>
</dbReference>
<proteinExistence type="predicted"/>
<name>A0A9X2L4L4_9BACT</name>
<dbReference type="SUPFAM" id="SSF51182">
    <property type="entry name" value="RmlC-like cupins"/>
    <property type="match status" value="1"/>
</dbReference>
<sequence>MSSTKKEQLFNKTKKKLEEQGFEIKAHDLNRPWGGFFVIDEDQAQKFIDTYFDDDVEMSDVNISGKLSPKILLVEPGKRLSWQYHHRRAEMWQVVEGPVGIVRSKSDEQGEVLEYKSGDLITLEKGERHRLVGLDKWGIIAEIWQHVDAENPSDEDDIVRLEDDFGR</sequence>
<dbReference type="GO" id="GO:0005976">
    <property type="term" value="P:polysaccharide metabolic process"/>
    <property type="evidence" value="ECO:0007669"/>
    <property type="project" value="InterPro"/>
</dbReference>
<dbReference type="Pfam" id="PF01050">
    <property type="entry name" value="MannoseP_isomer"/>
    <property type="match status" value="1"/>
</dbReference>
<keyword evidence="2" id="KW-0413">Isomerase</keyword>
<dbReference type="InterPro" id="IPR014710">
    <property type="entry name" value="RmlC-like_jellyroll"/>
</dbReference>
<comment type="caution">
    <text evidence="2">The sequence shown here is derived from an EMBL/GenBank/DDBJ whole genome shotgun (WGS) entry which is preliminary data.</text>
</comment>
<dbReference type="Gene3D" id="2.60.120.10">
    <property type="entry name" value="Jelly Rolls"/>
    <property type="match status" value="1"/>
</dbReference>
<organism evidence="2 3">
    <name type="scientific">Gracilimonas sediminicola</name>
    <dbReference type="NCBI Taxonomy" id="2952158"/>
    <lineage>
        <taxon>Bacteria</taxon>
        <taxon>Pseudomonadati</taxon>
        <taxon>Balneolota</taxon>
        <taxon>Balneolia</taxon>
        <taxon>Balneolales</taxon>
        <taxon>Balneolaceae</taxon>
        <taxon>Gracilimonas</taxon>
    </lineage>
</organism>
<evidence type="ECO:0000313" key="2">
    <source>
        <dbReference type="EMBL" id="MCP9292275.1"/>
    </source>
</evidence>
<dbReference type="GO" id="GO:0016853">
    <property type="term" value="F:isomerase activity"/>
    <property type="evidence" value="ECO:0007669"/>
    <property type="project" value="UniProtKB-KW"/>
</dbReference>
<dbReference type="InterPro" id="IPR001538">
    <property type="entry name" value="Man6P_isomerase-2_C"/>
</dbReference>